<dbReference type="Gene3D" id="3.90.550.10">
    <property type="entry name" value="Spore Coat Polysaccharide Biosynthesis Protein SpsA, Chain A"/>
    <property type="match status" value="1"/>
</dbReference>
<name>A0A1S3D8P5_DIACI</name>
<dbReference type="GO" id="GO:0004653">
    <property type="term" value="F:polypeptide N-acetylgalactosaminyltransferase activity"/>
    <property type="evidence" value="ECO:0007669"/>
    <property type="project" value="TreeGrafter"/>
</dbReference>
<evidence type="ECO:0000313" key="5">
    <source>
        <dbReference type="RefSeq" id="XP_008476731.3"/>
    </source>
</evidence>
<feature type="domain" description="Glycosyltransferase 2-like" evidence="3">
    <location>
        <begin position="185"/>
        <end position="224"/>
    </location>
</feature>
<dbReference type="PaxDb" id="121845-A0A1S3D8P5"/>
<dbReference type="GO" id="GO:0006493">
    <property type="term" value="P:protein O-linked glycosylation"/>
    <property type="evidence" value="ECO:0007669"/>
    <property type="project" value="TreeGrafter"/>
</dbReference>
<protein>
    <submittedName>
        <fullName evidence="5">Polypeptide N-acetylgalactosaminyltransferase 9</fullName>
    </submittedName>
</protein>
<dbReference type="PANTHER" id="PTHR11675:SF131">
    <property type="entry name" value="POLYPEPTIDE N-ACETYLGALACTOSAMINYLTRANSFERASE 9-RELATED"/>
    <property type="match status" value="1"/>
</dbReference>
<feature type="transmembrane region" description="Helical" evidence="2">
    <location>
        <begin position="21"/>
        <end position="42"/>
    </location>
</feature>
<evidence type="ECO:0000256" key="2">
    <source>
        <dbReference type="SAM" id="Phobius"/>
    </source>
</evidence>
<dbReference type="Pfam" id="PF00535">
    <property type="entry name" value="Glycos_transf_2"/>
    <property type="match status" value="1"/>
</dbReference>
<organism evidence="4 5">
    <name type="scientific">Diaphorina citri</name>
    <name type="common">Asian citrus psyllid</name>
    <dbReference type="NCBI Taxonomy" id="121845"/>
    <lineage>
        <taxon>Eukaryota</taxon>
        <taxon>Metazoa</taxon>
        <taxon>Ecdysozoa</taxon>
        <taxon>Arthropoda</taxon>
        <taxon>Hexapoda</taxon>
        <taxon>Insecta</taxon>
        <taxon>Pterygota</taxon>
        <taxon>Neoptera</taxon>
        <taxon>Paraneoptera</taxon>
        <taxon>Hemiptera</taxon>
        <taxon>Sternorrhyncha</taxon>
        <taxon>Psylloidea</taxon>
        <taxon>Psyllidae</taxon>
        <taxon>Diaphorininae</taxon>
        <taxon>Diaphorina</taxon>
    </lineage>
</organism>
<keyword evidence="2" id="KW-0812">Transmembrane</keyword>
<sequence>MVLNSLFPSRFYIYFLRRRFVVLKLILLVCLIWLTVAALLFMEDRNRSGVVIESLDNLNNVDRQSLKNVDDNDNLIQPVAQAQIAETPSAETVDKNADKMVLHAPEKGEFDEDKNKMQYGEWGKPVILPQNLSSDIKKLVEEGWQRNAFNQYVSDLISVKRKLPDPRDEWCKVPGRYLKNLPATSVIICFHNEAWSVLLRTVHSVLDRSPAHLLKEIILVDDYSDMHHLKR</sequence>
<evidence type="ECO:0000259" key="3">
    <source>
        <dbReference type="Pfam" id="PF00535"/>
    </source>
</evidence>
<dbReference type="Proteomes" id="UP000079169">
    <property type="component" value="Unplaced"/>
</dbReference>
<keyword evidence="1" id="KW-1015">Disulfide bond</keyword>
<keyword evidence="2" id="KW-0472">Membrane</keyword>
<dbReference type="STRING" id="121845.A0A1S3D8P5"/>
<dbReference type="RefSeq" id="XP_008476731.3">
    <property type="nucleotide sequence ID" value="XM_008478509.3"/>
</dbReference>
<reference evidence="5" key="1">
    <citation type="submission" date="2025-08" db="UniProtKB">
        <authorList>
            <consortium name="RefSeq"/>
        </authorList>
    </citation>
    <scope>IDENTIFICATION</scope>
</reference>
<evidence type="ECO:0000313" key="4">
    <source>
        <dbReference type="Proteomes" id="UP000079169"/>
    </source>
</evidence>
<dbReference type="PANTHER" id="PTHR11675">
    <property type="entry name" value="N-ACETYLGALACTOSAMINYLTRANSFERASE"/>
    <property type="match status" value="1"/>
</dbReference>
<keyword evidence="2" id="KW-1133">Transmembrane helix</keyword>
<gene>
    <name evidence="5" type="primary">LOC103513664</name>
</gene>
<proteinExistence type="predicted"/>
<keyword evidence="4" id="KW-1185">Reference proteome</keyword>
<dbReference type="KEGG" id="dci:103513664"/>
<dbReference type="GO" id="GO:0005794">
    <property type="term" value="C:Golgi apparatus"/>
    <property type="evidence" value="ECO:0007669"/>
    <property type="project" value="TreeGrafter"/>
</dbReference>
<dbReference type="InterPro" id="IPR029044">
    <property type="entry name" value="Nucleotide-diphossugar_trans"/>
</dbReference>
<dbReference type="SUPFAM" id="SSF53448">
    <property type="entry name" value="Nucleotide-diphospho-sugar transferases"/>
    <property type="match status" value="1"/>
</dbReference>
<dbReference type="InterPro" id="IPR001173">
    <property type="entry name" value="Glyco_trans_2-like"/>
</dbReference>
<dbReference type="AlphaFoldDB" id="A0A1S3D8P5"/>
<dbReference type="GeneID" id="103513664"/>
<accession>A0A1S3D8P5</accession>
<evidence type="ECO:0000256" key="1">
    <source>
        <dbReference type="ARBA" id="ARBA00023157"/>
    </source>
</evidence>